<dbReference type="Gene3D" id="2.40.30.160">
    <property type="match status" value="1"/>
</dbReference>
<reference evidence="3" key="1">
    <citation type="journal article" date="2019" name="Int. J. Syst. Evol. Microbiol.">
        <title>The Global Catalogue of Microorganisms (GCM) 10K type strain sequencing project: providing services to taxonomists for standard genome sequencing and annotation.</title>
        <authorList>
            <consortium name="The Broad Institute Genomics Platform"/>
            <consortium name="The Broad Institute Genome Sequencing Center for Infectious Disease"/>
            <person name="Wu L."/>
            <person name="Ma J."/>
        </authorList>
    </citation>
    <scope>NUCLEOTIDE SEQUENCE [LARGE SCALE GENOMIC DNA]</scope>
    <source>
        <strain evidence="3">JCM 19134</strain>
    </source>
</reference>
<dbReference type="PANTHER" id="PTHR22602">
    <property type="entry name" value="TRANSFERASE CAF17, MITOCHONDRIAL-RELATED"/>
    <property type="match status" value="1"/>
</dbReference>
<dbReference type="Pfam" id="PF01571">
    <property type="entry name" value="GCV_T"/>
    <property type="match status" value="1"/>
</dbReference>
<protein>
    <submittedName>
        <fullName evidence="2">Folate-binding protein YgfZ</fullName>
    </submittedName>
</protein>
<dbReference type="Gene3D" id="3.30.70.1630">
    <property type="match status" value="1"/>
</dbReference>
<dbReference type="Proteomes" id="UP001409585">
    <property type="component" value="Unassembled WGS sequence"/>
</dbReference>
<dbReference type="NCBIfam" id="TIGR03317">
    <property type="entry name" value="ygfZ_signature"/>
    <property type="match status" value="1"/>
</dbReference>
<dbReference type="PANTHER" id="PTHR22602:SF0">
    <property type="entry name" value="TRANSFERASE CAF17, MITOCHONDRIAL-RELATED"/>
    <property type="match status" value="1"/>
</dbReference>
<dbReference type="InterPro" id="IPR045179">
    <property type="entry name" value="YgfZ/GcvT"/>
</dbReference>
<gene>
    <name evidence="2" type="ORF">GCM10025791_00320</name>
</gene>
<evidence type="ECO:0000259" key="1">
    <source>
        <dbReference type="Pfam" id="PF01571"/>
    </source>
</evidence>
<sequence length="341" mass="37232">MADQSDWLTFIQRQGAIIKNEQVVETPASLEPTDLSIFALTDSGLIDIAGPDASKFLQGQVTCDIEQLSEHSVQLGGQCNPKGRAIFSFLVAKPSPERVRLRLPAGMMTRAQQSLGKYMVFSKAEFETCDNPVIAIMGQLAKATIERVFGQCPSQPNSCAQLPSATIICAAEDRFELWLNSDSGQTLWSELFQDAKFLPSFIWYNAEINAGIATVQPETSEEFIPQNMNFVEIGAVSFSKGCYTGQEVVARMHYLGKQKRHMRLASLATNSVPRPGSDVTSQDGGQSLGKVVNACANNSQTCDALVYITDTAYESNDAYIDGVALTFKPLPYPLRSSEQSS</sequence>
<name>A0AAV3TWM1_9ALTE</name>
<evidence type="ECO:0000313" key="3">
    <source>
        <dbReference type="Proteomes" id="UP001409585"/>
    </source>
</evidence>
<dbReference type="SUPFAM" id="SSF101790">
    <property type="entry name" value="Aminomethyltransferase beta-barrel domain"/>
    <property type="match status" value="1"/>
</dbReference>
<dbReference type="InterPro" id="IPR029043">
    <property type="entry name" value="GcvT/YgfZ_C"/>
</dbReference>
<dbReference type="EMBL" id="BAABLX010000001">
    <property type="protein sequence ID" value="GAA4928634.1"/>
    <property type="molecule type" value="Genomic_DNA"/>
</dbReference>
<accession>A0AAV3TWM1</accession>
<dbReference type="InterPro" id="IPR017703">
    <property type="entry name" value="YgfZ/GCV_T_CS"/>
</dbReference>
<dbReference type="AlphaFoldDB" id="A0AAV3TWM1"/>
<proteinExistence type="predicted"/>
<keyword evidence="3" id="KW-1185">Reference proteome</keyword>
<dbReference type="RefSeq" id="WP_345415169.1">
    <property type="nucleotide sequence ID" value="NZ_AP031496.1"/>
</dbReference>
<dbReference type="Gene3D" id="3.30.70.1400">
    <property type="entry name" value="Aminomethyltransferase beta-barrel domains"/>
    <property type="match status" value="1"/>
</dbReference>
<dbReference type="InterPro" id="IPR006222">
    <property type="entry name" value="GCVT_N"/>
</dbReference>
<feature type="domain" description="GCVT N-terminal" evidence="1">
    <location>
        <begin position="36"/>
        <end position="194"/>
    </location>
</feature>
<dbReference type="GO" id="GO:0016226">
    <property type="term" value="P:iron-sulfur cluster assembly"/>
    <property type="evidence" value="ECO:0007669"/>
    <property type="project" value="TreeGrafter"/>
</dbReference>
<organism evidence="2 3">
    <name type="scientific">Halioxenophilus aromaticivorans</name>
    <dbReference type="NCBI Taxonomy" id="1306992"/>
    <lineage>
        <taxon>Bacteria</taxon>
        <taxon>Pseudomonadati</taxon>
        <taxon>Pseudomonadota</taxon>
        <taxon>Gammaproteobacteria</taxon>
        <taxon>Alteromonadales</taxon>
        <taxon>Alteromonadaceae</taxon>
        <taxon>Halioxenophilus</taxon>
    </lineage>
</organism>
<evidence type="ECO:0000313" key="2">
    <source>
        <dbReference type="EMBL" id="GAA4928634.1"/>
    </source>
</evidence>
<comment type="caution">
    <text evidence="2">The sequence shown here is derived from an EMBL/GenBank/DDBJ whole genome shotgun (WGS) entry which is preliminary data.</text>
</comment>
<dbReference type="SUPFAM" id="SSF103025">
    <property type="entry name" value="Folate-binding domain"/>
    <property type="match status" value="1"/>
</dbReference>